<reference evidence="2" key="1">
    <citation type="submission" date="2024-07" db="EMBL/GenBank/DDBJ databases">
        <authorList>
            <person name="Biller S.J."/>
        </authorList>
    </citation>
    <scope>NUCLEOTIDE SEQUENCE</scope>
    <source>
        <strain evidence="2">WC2409</strain>
    </source>
</reference>
<sequence>MFQQIIAFTALGIALVFLIKKFFLKKKKSDKNCGDGTDCGCH</sequence>
<accession>A0AB39W068</accession>
<dbReference type="AlphaFoldDB" id="A0AB39W068"/>
<name>A0AB39W068_9FLAO</name>
<evidence type="ECO:0000313" key="2">
    <source>
        <dbReference type="EMBL" id="XDU95200.1"/>
    </source>
</evidence>
<evidence type="ECO:0000256" key="1">
    <source>
        <dbReference type="SAM" id="Phobius"/>
    </source>
</evidence>
<organism evidence="2">
    <name type="scientific">Flavobacterium sp. WC2409</name>
    <dbReference type="NCBI Taxonomy" id="3234139"/>
    <lineage>
        <taxon>Bacteria</taxon>
        <taxon>Pseudomonadati</taxon>
        <taxon>Bacteroidota</taxon>
        <taxon>Flavobacteriia</taxon>
        <taxon>Flavobacteriales</taxon>
        <taxon>Flavobacteriaceae</taxon>
        <taxon>Flavobacterium</taxon>
    </lineage>
</organism>
<keyword evidence="1" id="KW-0472">Membrane</keyword>
<proteinExistence type="predicted"/>
<dbReference type="EMBL" id="CP165625">
    <property type="protein sequence ID" value="XDU95200.1"/>
    <property type="molecule type" value="Genomic_DNA"/>
</dbReference>
<keyword evidence="1" id="KW-1133">Transmembrane helix</keyword>
<protein>
    <submittedName>
        <fullName evidence="2">FeoB-associated Cys-rich membrane protein</fullName>
    </submittedName>
</protein>
<feature type="transmembrane region" description="Helical" evidence="1">
    <location>
        <begin position="6"/>
        <end position="23"/>
    </location>
</feature>
<gene>
    <name evidence="2" type="ORF">AB3G34_15075</name>
</gene>
<keyword evidence="1" id="KW-0812">Transmembrane</keyword>